<dbReference type="InterPro" id="IPR024326">
    <property type="entry name" value="RRP7_C"/>
</dbReference>
<dbReference type="Gene3D" id="6.10.250.1770">
    <property type="match status" value="1"/>
</dbReference>
<feature type="domain" description="Ribosomal RNA-processing protein 7 C-terminal" evidence="4">
    <location>
        <begin position="156"/>
        <end position="279"/>
    </location>
</feature>
<dbReference type="GO" id="GO:0006364">
    <property type="term" value="P:rRNA processing"/>
    <property type="evidence" value="ECO:0007669"/>
    <property type="project" value="TreeGrafter"/>
</dbReference>
<dbReference type="GO" id="GO:0032545">
    <property type="term" value="C:CURI complex"/>
    <property type="evidence" value="ECO:0007669"/>
    <property type="project" value="TreeGrafter"/>
</dbReference>
<dbReference type="AlphaFoldDB" id="A0A5P1FTL4"/>
<protein>
    <recommendedName>
        <fullName evidence="4">Ribosomal RNA-processing protein 7 C-terminal domain-containing protein</fullName>
    </recommendedName>
</protein>
<evidence type="ECO:0000256" key="2">
    <source>
        <dbReference type="SAM" id="Coils"/>
    </source>
</evidence>
<evidence type="ECO:0000256" key="3">
    <source>
        <dbReference type="SAM" id="MobiDB-lite"/>
    </source>
</evidence>
<evidence type="ECO:0000313" key="5">
    <source>
        <dbReference type="EMBL" id="ONK81432.1"/>
    </source>
</evidence>
<feature type="compositionally biased region" description="Basic residues" evidence="3">
    <location>
        <begin position="96"/>
        <end position="112"/>
    </location>
</feature>
<gene>
    <name evidence="5" type="ORF">A4U43_C01F29030</name>
</gene>
<dbReference type="GO" id="GO:0034456">
    <property type="term" value="C:UTP-C complex"/>
    <property type="evidence" value="ECO:0007669"/>
    <property type="project" value="TreeGrafter"/>
</dbReference>
<sequence>MCPSDSVDEIDCEGLDRGDKRMEKESKLGLKKKRRGKGSQADANNEDQIHADEHADNEMTHSRSRHKKNYDKRSTRSQTSREDGNPEKPAGTNNRTKIKAKKVNKEMKHKKKNSDIVKEPKSEETLEVDEEKVEEIPSVDEDCSQGMKKWLIKYKDSRPGLKILQDRIDDFMAAYEEQQEQEKKEREALAAEGGWTVVAHQKGRKKTTDTESGVTVGSVAQAAVVDKMGKKKSKEAPLDFYRFQKREAKRNEVMMLQSKFEQDKKRIQQLRAARKFRPY</sequence>
<evidence type="ECO:0000313" key="6">
    <source>
        <dbReference type="Proteomes" id="UP000243459"/>
    </source>
</evidence>
<comment type="similarity">
    <text evidence="1">Belongs to the RRP7 family.</text>
</comment>
<evidence type="ECO:0000256" key="1">
    <source>
        <dbReference type="ARBA" id="ARBA00006110"/>
    </source>
</evidence>
<keyword evidence="2" id="KW-0175">Coiled coil</keyword>
<evidence type="ECO:0000259" key="4">
    <source>
        <dbReference type="Pfam" id="PF12923"/>
    </source>
</evidence>
<dbReference type="PANTHER" id="PTHR13191:SF0">
    <property type="entry name" value="RIBOSOMAL RNA-PROCESSING PROTEIN 7 HOMOLOG A-RELATED"/>
    <property type="match status" value="1"/>
</dbReference>
<reference evidence="6" key="1">
    <citation type="journal article" date="2017" name="Nat. Commun.">
        <title>The asparagus genome sheds light on the origin and evolution of a young Y chromosome.</title>
        <authorList>
            <person name="Harkess A."/>
            <person name="Zhou J."/>
            <person name="Xu C."/>
            <person name="Bowers J.E."/>
            <person name="Van der Hulst R."/>
            <person name="Ayyampalayam S."/>
            <person name="Mercati F."/>
            <person name="Riccardi P."/>
            <person name="McKain M.R."/>
            <person name="Kakrana A."/>
            <person name="Tang H."/>
            <person name="Ray J."/>
            <person name="Groenendijk J."/>
            <person name="Arikit S."/>
            <person name="Mathioni S.M."/>
            <person name="Nakano M."/>
            <person name="Shan H."/>
            <person name="Telgmann-Rauber A."/>
            <person name="Kanno A."/>
            <person name="Yue Z."/>
            <person name="Chen H."/>
            <person name="Li W."/>
            <person name="Chen Y."/>
            <person name="Xu X."/>
            <person name="Zhang Y."/>
            <person name="Luo S."/>
            <person name="Chen H."/>
            <person name="Gao J."/>
            <person name="Mao Z."/>
            <person name="Pires J.C."/>
            <person name="Luo M."/>
            <person name="Kudrna D."/>
            <person name="Wing R.A."/>
            <person name="Meyers B.C."/>
            <person name="Yi K."/>
            <person name="Kong H."/>
            <person name="Lavrijsen P."/>
            <person name="Sunseri F."/>
            <person name="Falavigna A."/>
            <person name="Ye Y."/>
            <person name="Leebens-Mack J.H."/>
            <person name="Chen G."/>
        </authorList>
    </citation>
    <scope>NUCLEOTIDE SEQUENCE [LARGE SCALE GENOMIC DNA]</scope>
    <source>
        <strain evidence="6">cv. DH0086</strain>
    </source>
</reference>
<dbReference type="InterPro" id="IPR040446">
    <property type="entry name" value="RRP7"/>
</dbReference>
<name>A0A5P1FTL4_ASPOF</name>
<dbReference type="Gramene" id="ONK81432">
    <property type="protein sequence ID" value="ONK81432"/>
    <property type="gene ID" value="A4U43_C01F29030"/>
</dbReference>
<feature type="compositionally biased region" description="Basic and acidic residues" evidence="3">
    <location>
        <begin position="113"/>
        <end position="124"/>
    </location>
</feature>
<keyword evidence="6" id="KW-1185">Reference proteome</keyword>
<organism evidence="5 6">
    <name type="scientific">Asparagus officinalis</name>
    <name type="common">Garden asparagus</name>
    <dbReference type="NCBI Taxonomy" id="4686"/>
    <lineage>
        <taxon>Eukaryota</taxon>
        <taxon>Viridiplantae</taxon>
        <taxon>Streptophyta</taxon>
        <taxon>Embryophyta</taxon>
        <taxon>Tracheophyta</taxon>
        <taxon>Spermatophyta</taxon>
        <taxon>Magnoliopsida</taxon>
        <taxon>Liliopsida</taxon>
        <taxon>Asparagales</taxon>
        <taxon>Asparagaceae</taxon>
        <taxon>Asparagoideae</taxon>
        <taxon>Asparagus</taxon>
    </lineage>
</organism>
<feature type="compositionally biased region" description="Acidic residues" evidence="3">
    <location>
        <begin position="125"/>
        <end position="141"/>
    </location>
</feature>
<proteinExistence type="inferred from homology"/>
<dbReference type="GO" id="GO:0000028">
    <property type="term" value="P:ribosomal small subunit assembly"/>
    <property type="evidence" value="ECO:0007669"/>
    <property type="project" value="TreeGrafter"/>
</dbReference>
<feature type="compositionally biased region" description="Basic and acidic residues" evidence="3">
    <location>
        <begin position="14"/>
        <end position="28"/>
    </location>
</feature>
<feature type="compositionally biased region" description="Basic and acidic residues" evidence="3">
    <location>
        <begin position="47"/>
        <end position="61"/>
    </location>
</feature>
<feature type="compositionally biased region" description="Acidic residues" evidence="3">
    <location>
        <begin position="1"/>
        <end position="13"/>
    </location>
</feature>
<feature type="compositionally biased region" description="Basic and acidic residues" evidence="3">
    <location>
        <begin position="71"/>
        <end position="86"/>
    </location>
</feature>
<accession>A0A5P1FTL4</accession>
<dbReference type="Proteomes" id="UP000243459">
    <property type="component" value="Chromosome 1"/>
</dbReference>
<dbReference type="Pfam" id="PF12923">
    <property type="entry name" value="RRP7"/>
    <property type="match status" value="1"/>
</dbReference>
<dbReference type="EMBL" id="CM007381">
    <property type="protein sequence ID" value="ONK81432.1"/>
    <property type="molecule type" value="Genomic_DNA"/>
</dbReference>
<dbReference type="PANTHER" id="PTHR13191">
    <property type="entry name" value="RIBOSOMAL RNA PROCESSING PROTEIN 7-RELATED"/>
    <property type="match status" value="1"/>
</dbReference>
<feature type="coiled-coil region" evidence="2">
    <location>
        <begin position="161"/>
        <end position="192"/>
    </location>
</feature>
<feature type="region of interest" description="Disordered" evidence="3">
    <location>
        <begin position="1"/>
        <end position="141"/>
    </location>
</feature>